<sequence>MPGLTHDATLVASPPETEPSKRTNTLVLTQLPTPFFHPRVMDALHNHFASHGKIRAWAPLKTFSRVVVVYESEDSADEAKSYCDGLEIDATPETSAFVLRVFRGDPTPLTPPGGTHLRPPAIEKNFLISPPGSPPVGWEQVVEEPPNSAPLAEDLIAALHKLHLAAGVGGREMILDPEDGAGIGVYVEDCDVDEMSVDEEQDWAYGEDNPSRIAYKYVPTARPSSP</sequence>
<dbReference type="Pfam" id="PF04847">
    <property type="entry name" value="Calcipressin"/>
    <property type="match status" value="1"/>
</dbReference>
<name>A0A9P5MQX3_9AGAM</name>
<accession>A0A9P5MQX3</accession>
<evidence type="ECO:0000313" key="4">
    <source>
        <dbReference type="Proteomes" id="UP000759537"/>
    </source>
</evidence>
<dbReference type="OrthoDB" id="17212at2759"/>
<dbReference type="Proteomes" id="UP000759537">
    <property type="component" value="Unassembled WGS sequence"/>
</dbReference>
<dbReference type="InterPro" id="IPR035979">
    <property type="entry name" value="RBD_domain_sf"/>
</dbReference>
<reference evidence="3" key="1">
    <citation type="submission" date="2019-10" db="EMBL/GenBank/DDBJ databases">
        <authorList>
            <consortium name="DOE Joint Genome Institute"/>
            <person name="Kuo A."/>
            <person name="Miyauchi S."/>
            <person name="Kiss E."/>
            <person name="Drula E."/>
            <person name="Kohler A."/>
            <person name="Sanchez-Garcia M."/>
            <person name="Andreopoulos B."/>
            <person name="Barry K.W."/>
            <person name="Bonito G."/>
            <person name="Buee M."/>
            <person name="Carver A."/>
            <person name="Chen C."/>
            <person name="Cichocki N."/>
            <person name="Clum A."/>
            <person name="Culley D."/>
            <person name="Crous P.W."/>
            <person name="Fauchery L."/>
            <person name="Girlanda M."/>
            <person name="Hayes R."/>
            <person name="Keri Z."/>
            <person name="LaButti K."/>
            <person name="Lipzen A."/>
            <person name="Lombard V."/>
            <person name="Magnuson J."/>
            <person name="Maillard F."/>
            <person name="Morin E."/>
            <person name="Murat C."/>
            <person name="Nolan M."/>
            <person name="Ohm R."/>
            <person name="Pangilinan J."/>
            <person name="Pereira M."/>
            <person name="Perotto S."/>
            <person name="Peter M."/>
            <person name="Riley R."/>
            <person name="Sitrit Y."/>
            <person name="Stielow B."/>
            <person name="Szollosi G."/>
            <person name="Zifcakova L."/>
            <person name="Stursova M."/>
            <person name="Spatafora J.W."/>
            <person name="Tedersoo L."/>
            <person name="Vaario L.-M."/>
            <person name="Yamada A."/>
            <person name="Yan M."/>
            <person name="Wang P."/>
            <person name="Xu J."/>
            <person name="Bruns T."/>
            <person name="Baldrian P."/>
            <person name="Vilgalys R."/>
            <person name="Henrissat B."/>
            <person name="Grigoriev I.V."/>
            <person name="Hibbett D."/>
            <person name="Nagy L.G."/>
            <person name="Martin F.M."/>
        </authorList>
    </citation>
    <scope>NUCLEOTIDE SEQUENCE</scope>
    <source>
        <strain evidence="3">Prilba</strain>
    </source>
</reference>
<evidence type="ECO:0000256" key="2">
    <source>
        <dbReference type="SAM" id="MobiDB-lite"/>
    </source>
</evidence>
<dbReference type="GO" id="GO:0005634">
    <property type="term" value="C:nucleus"/>
    <property type="evidence" value="ECO:0007669"/>
    <property type="project" value="TreeGrafter"/>
</dbReference>
<dbReference type="Gene3D" id="3.30.70.330">
    <property type="match status" value="1"/>
</dbReference>
<gene>
    <name evidence="3" type="ORF">DFH94DRAFT_768667</name>
</gene>
<dbReference type="GO" id="GO:0003676">
    <property type="term" value="F:nucleic acid binding"/>
    <property type="evidence" value="ECO:0007669"/>
    <property type="project" value="InterPro"/>
</dbReference>
<dbReference type="PANTHER" id="PTHR10300:SF14">
    <property type="entry name" value="PROTEIN SARAH"/>
    <property type="match status" value="1"/>
</dbReference>
<dbReference type="SUPFAM" id="SSF54928">
    <property type="entry name" value="RNA-binding domain, RBD"/>
    <property type="match status" value="1"/>
</dbReference>
<protein>
    <submittedName>
        <fullName evidence="3">Calcipressin</fullName>
    </submittedName>
</protein>
<dbReference type="InterPro" id="IPR006931">
    <property type="entry name" value="Calcipressin"/>
</dbReference>
<dbReference type="PANTHER" id="PTHR10300">
    <property type="entry name" value="CALCIPRESSIN"/>
    <property type="match status" value="1"/>
</dbReference>
<dbReference type="GO" id="GO:0019722">
    <property type="term" value="P:calcium-mediated signaling"/>
    <property type="evidence" value="ECO:0007669"/>
    <property type="project" value="InterPro"/>
</dbReference>
<evidence type="ECO:0000256" key="1">
    <source>
        <dbReference type="ARBA" id="ARBA00008209"/>
    </source>
</evidence>
<dbReference type="GO" id="GO:0005737">
    <property type="term" value="C:cytoplasm"/>
    <property type="evidence" value="ECO:0007669"/>
    <property type="project" value="TreeGrafter"/>
</dbReference>
<dbReference type="InterPro" id="IPR012677">
    <property type="entry name" value="Nucleotide-bd_a/b_plait_sf"/>
</dbReference>
<organism evidence="3 4">
    <name type="scientific">Russula ochroleuca</name>
    <dbReference type="NCBI Taxonomy" id="152965"/>
    <lineage>
        <taxon>Eukaryota</taxon>
        <taxon>Fungi</taxon>
        <taxon>Dikarya</taxon>
        <taxon>Basidiomycota</taxon>
        <taxon>Agaricomycotina</taxon>
        <taxon>Agaricomycetes</taxon>
        <taxon>Russulales</taxon>
        <taxon>Russulaceae</taxon>
        <taxon>Russula</taxon>
    </lineage>
</organism>
<proteinExistence type="inferred from homology"/>
<dbReference type="GO" id="GO:0008597">
    <property type="term" value="F:calcium-dependent protein serine/threonine phosphatase regulator activity"/>
    <property type="evidence" value="ECO:0007669"/>
    <property type="project" value="TreeGrafter"/>
</dbReference>
<dbReference type="EMBL" id="WHVB01000022">
    <property type="protein sequence ID" value="KAF8471636.1"/>
    <property type="molecule type" value="Genomic_DNA"/>
</dbReference>
<dbReference type="AlphaFoldDB" id="A0A9P5MQX3"/>
<comment type="caution">
    <text evidence="3">The sequence shown here is derived from an EMBL/GenBank/DDBJ whole genome shotgun (WGS) entry which is preliminary data.</text>
</comment>
<comment type="similarity">
    <text evidence="1">Belongs to the RCAN family.</text>
</comment>
<evidence type="ECO:0000313" key="3">
    <source>
        <dbReference type="EMBL" id="KAF8471636.1"/>
    </source>
</evidence>
<keyword evidence="4" id="KW-1185">Reference proteome</keyword>
<reference evidence="3" key="2">
    <citation type="journal article" date="2020" name="Nat. Commun.">
        <title>Large-scale genome sequencing of mycorrhizal fungi provides insights into the early evolution of symbiotic traits.</title>
        <authorList>
            <person name="Miyauchi S."/>
            <person name="Kiss E."/>
            <person name="Kuo A."/>
            <person name="Drula E."/>
            <person name="Kohler A."/>
            <person name="Sanchez-Garcia M."/>
            <person name="Morin E."/>
            <person name="Andreopoulos B."/>
            <person name="Barry K.W."/>
            <person name="Bonito G."/>
            <person name="Buee M."/>
            <person name="Carver A."/>
            <person name="Chen C."/>
            <person name="Cichocki N."/>
            <person name="Clum A."/>
            <person name="Culley D."/>
            <person name="Crous P.W."/>
            <person name="Fauchery L."/>
            <person name="Girlanda M."/>
            <person name="Hayes R.D."/>
            <person name="Keri Z."/>
            <person name="LaButti K."/>
            <person name="Lipzen A."/>
            <person name="Lombard V."/>
            <person name="Magnuson J."/>
            <person name="Maillard F."/>
            <person name="Murat C."/>
            <person name="Nolan M."/>
            <person name="Ohm R.A."/>
            <person name="Pangilinan J."/>
            <person name="Pereira M.F."/>
            <person name="Perotto S."/>
            <person name="Peter M."/>
            <person name="Pfister S."/>
            <person name="Riley R."/>
            <person name="Sitrit Y."/>
            <person name="Stielow J.B."/>
            <person name="Szollosi G."/>
            <person name="Zifcakova L."/>
            <person name="Stursova M."/>
            <person name="Spatafora J.W."/>
            <person name="Tedersoo L."/>
            <person name="Vaario L.M."/>
            <person name="Yamada A."/>
            <person name="Yan M."/>
            <person name="Wang P."/>
            <person name="Xu J."/>
            <person name="Bruns T."/>
            <person name="Baldrian P."/>
            <person name="Vilgalys R."/>
            <person name="Dunand C."/>
            <person name="Henrissat B."/>
            <person name="Grigoriev I.V."/>
            <person name="Hibbett D."/>
            <person name="Nagy L.G."/>
            <person name="Martin F.M."/>
        </authorList>
    </citation>
    <scope>NUCLEOTIDE SEQUENCE</scope>
    <source>
        <strain evidence="3">Prilba</strain>
    </source>
</reference>
<feature type="region of interest" description="Disordered" evidence="2">
    <location>
        <begin position="1"/>
        <end position="21"/>
    </location>
</feature>